<evidence type="ECO:0000259" key="4">
    <source>
        <dbReference type="PROSITE" id="PS50949"/>
    </source>
</evidence>
<dbReference type="InterPro" id="IPR000524">
    <property type="entry name" value="Tscrpt_reg_HTH_GntR"/>
</dbReference>
<dbReference type="SMART" id="SM00345">
    <property type="entry name" value="HTH_GNTR"/>
    <property type="match status" value="1"/>
</dbReference>
<dbReference type="OrthoDB" id="163333at2"/>
<dbReference type="CDD" id="cd07377">
    <property type="entry name" value="WHTH_GntR"/>
    <property type="match status" value="1"/>
</dbReference>
<dbReference type="STRING" id="341036.SAMN05660649_01271"/>
<dbReference type="Pfam" id="PF00392">
    <property type="entry name" value="GntR"/>
    <property type="match status" value="1"/>
</dbReference>
<evidence type="ECO:0000256" key="2">
    <source>
        <dbReference type="ARBA" id="ARBA00023125"/>
    </source>
</evidence>
<dbReference type="PANTHER" id="PTHR38445:SF6">
    <property type="entry name" value="GNTR-FAMILY TRANSCRIPTIONAL REGULATOR"/>
    <property type="match status" value="1"/>
</dbReference>
<dbReference type="SUPFAM" id="SSF46785">
    <property type="entry name" value="Winged helix' DNA-binding domain"/>
    <property type="match status" value="1"/>
</dbReference>
<dbReference type="PROSITE" id="PS50949">
    <property type="entry name" value="HTH_GNTR"/>
    <property type="match status" value="1"/>
</dbReference>
<dbReference type="InterPro" id="IPR036390">
    <property type="entry name" value="WH_DNA-bd_sf"/>
</dbReference>
<proteinExistence type="predicted"/>
<keyword evidence="2 5" id="KW-0238">DNA-binding</keyword>
<dbReference type="PANTHER" id="PTHR38445">
    <property type="entry name" value="HTH-TYPE TRANSCRIPTIONAL REPRESSOR YTRA"/>
    <property type="match status" value="1"/>
</dbReference>
<evidence type="ECO:0000256" key="1">
    <source>
        <dbReference type="ARBA" id="ARBA00023015"/>
    </source>
</evidence>
<dbReference type="GO" id="GO:0003677">
    <property type="term" value="F:DNA binding"/>
    <property type="evidence" value="ECO:0007669"/>
    <property type="project" value="UniProtKB-KW"/>
</dbReference>
<dbReference type="AlphaFoldDB" id="A0A1I2QQC6"/>
<feature type="domain" description="HTH gntR-type" evidence="4">
    <location>
        <begin position="9"/>
        <end position="77"/>
    </location>
</feature>
<keyword evidence="3" id="KW-0804">Transcription</keyword>
<name>A0A1I2QQC6_9FIRM</name>
<reference evidence="6" key="1">
    <citation type="submission" date="2016-10" db="EMBL/GenBank/DDBJ databases">
        <authorList>
            <person name="Varghese N."/>
            <person name="Submissions S."/>
        </authorList>
    </citation>
    <scope>NUCLEOTIDE SEQUENCE [LARGE SCALE GENOMIC DNA]</scope>
    <source>
        <strain evidence="6">DSM 17038</strain>
    </source>
</reference>
<dbReference type="Gene3D" id="1.10.10.10">
    <property type="entry name" value="Winged helix-like DNA-binding domain superfamily/Winged helix DNA-binding domain"/>
    <property type="match status" value="1"/>
</dbReference>
<dbReference type="GO" id="GO:0003700">
    <property type="term" value="F:DNA-binding transcription factor activity"/>
    <property type="evidence" value="ECO:0007669"/>
    <property type="project" value="InterPro"/>
</dbReference>
<dbReference type="RefSeq" id="WP_092469789.1">
    <property type="nucleotide sequence ID" value="NZ_FOOX01000003.1"/>
</dbReference>
<dbReference type="EMBL" id="FOOX01000003">
    <property type="protein sequence ID" value="SFG28467.1"/>
    <property type="molecule type" value="Genomic_DNA"/>
</dbReference>
<dbReference type="InterPro" id="IPR036388">
    <property type="entry name" value="WH-like_DNA-bd_sf"/>
</dbReference>
<evidence type="ECO:0000256" key="3">
    <source>
        <dbReference type="ARBA" id="ARBA00023163"/>
    </source>
</evidence>
<evidence type="ECO:0000313" key="5">
    <source>
        <dbReference type="EMBL" id="SFG28467.1"/>
    </source>
</evidence>
<evidence type="ECO:0000313" key="6">
    <source>
        <dbReference type="Proteomes" id="UP000199337"/>
    </source>
</evidence>
<gene>
    <name evidence="5" type="ORF">SAMN05660649_01271</name>
</gene>
<organism evidence="5 6">
    <name type="scientific">Desulfotruncus arcticus DSM 17038</name>
    <dbReference type="NCBI Taxonomy" id="1121424"/>
    <lineage>
        <taxon>Bacteria</taxon>
        <taxon>Bacillati</taxon>
        <taxon>Bacillota</taxon>
        <taxon>Clostridia</taxon>
        <taxon>Eubacteriales</taxon>
        <taxon>Desulfallaceae</taxon>
        <taxon>Desulfotruncus</taxon>
    </lineage>
</organism>
<accession>A0A1I2QQC6</accession>
<dbReference type="Proteomes" id="UP000199337">
    <property type="component" value="Unassembled WGS sequence"/>
</dbReference>
<protein>
    <submittedName>
        <fullName evidence="5">DNA-binding transcriptional regulator YhcF, GntR family</fullName>
    </submittedName>
</protein>
<keyword evidence="6" id="KW-1185">Reference proteome</keyword>
<keyword evidence="1" id="KW-0805">Transcription regulation</keyword>
<sequence length="122" mass="13745">MAEEFNSTQPIYHQLVQRVCRQIVGGVLTAGEKLPSVRDFAVQNSVNPNTVQRAYAELERLAVVETRRGLGTFVTEDAARLDELREQLKDNKITAFVVDMKEMGFSSKEIMEGVEDQLAENK</sequence>